<evidence type="ECO:0000313" key="6">
    <source>
        <dbReference type="EMBL" id="PHN07616.1"/>
    </source>
</evidence>
<reference evidence="6 7" key="1">
    <citation type="submission" date="2017-10" db="EMBL/GenBank/DDBJ databases">
        <title>The draft genome sequence of Lewinella nigricans NBRC 102662.</title>
        <authorList>
            <person name="Wang K."/>
        </authorList>
    </citation>
    <scope>NUCLEOTIDE SEQUENCE [LARGE SCALE GENOMIC DNA]</scope>
    <source>
        <strain evidence="6 7">NBRC 102662</strain>
    </source>
</reference>
<proteinExistence type="predicted"/>
<dbReference type="PANTHER" id="PTHR43214">
    <property type="entry name" value="TWO-COMPONENT RESPONSE REGULATOR"/>
    <property type="match status" value="1"/>
</dbReference>
<dbReference type="PROSITE" id="PS50043">
    <property type="entry name" value="HTH_LUXR_2"/>
    <property type="match status" value="1"/>
</dbReference>
<dbReference type="RefSeq" id="WP_099149064.1">
    <property type="nucleotide sequence ID" value="NZ_PDUD01000009.1"/>
</dbReference>
<dbReference type="PANTHER" id="PTHR43214:SF43">
    <property type="entry name" value="TWO-COMPONENT RESPONSE REGULATOR"/>
    <property type="match status" value="1"/>
</dbReference>
<evidence type="ECO:0000256" key="2">
    <source>
        <dbReference type="ARBA" id="ARBA00023125"/>
    </source>
</evidence>
<gene>
    <name evidence="6" type="ORF">CRP01_05810</name>
</gene>
<dbReference type="InterPro" id="IPR001789">
    <property type="entry name" value="Sig_transdc_resp-reg_receiver"/>
</dbReference>
<dbReference type="GO" id="GO:0000160">
    <property type="term" value="P:phosphorelay signal transduction system"/>
    <property type="evidence" value="ECO:0007669"/>
    <property type="project" value="InterPro"/>
</dbReference>
<keyword evidence="1" id="KW-0597">Phosphoprotein</keyword>
<dbReference type="Pfam" id="PF00072">
    <property type="entry name" value="Response_reg"/>
    <property type="match status" value="1"/>
</dbReference>
<evidence type="ECO:0000259" key="5">
    <source>
        <dbReference type="PROSITE" id="PS50110"/>
    </source>
</evidence>
<evidence type="ECO:0000256" key="1">
    <source>
        <dbReference type="ARBA" id="ARBA00022553"/>
    </source>
</evidence>
<dbReference type="OrthoDB" id="9797341at2"/>
<keyword evidence="2 6" id="KW-0238">DNA-binding</keyword>
<dbReference type="CDD" id="cd06170">
    <property type="entry name" value="LuxR_C_like"/>
    <property type="match status" value="1"/>
</dbReference>
<name>A0A2D0NGV7_FLAN2</name>
<dbReference type="PROSITE" id="PS50110">
    <property type="entry name" value="RESPONSE_REGULATORY"/>
    <property type="match status" value="1"/>
</dbReference>
<dbReference type="InterPro" id="IPR039420">
    <property type="entry name" value="WalR-like"/>
</dbReference>
<comment type="caution">
    <text evidence="6">The sequence shown here is derived from an EMBL/GenBank/DDBJ whole genome shotgun (WGS) entry which is preliminary data.</text>
</comment>
<dbReference type="InterPro" id="IPR011006">
    <property type="entry name" value="CheY-like_superfamily"/>
</dbReference>
<dbReference type="SMART" id="SM00421">
    <property type="entry name" value="HTH_LUXR"/>
    <property type="match status" value="1"/>
</dbReference>
<feature type="domain" description="Response regulatory" evidence="5">
    <location>
        <begin position="1"/>
        <end position="63"/>
    </location>
</feature>
<dbReference type="Proteomes" id="UP000223913">
    <property type="component" value="Unassembled WGS sequence"/>
</dbReference>
<dbReference type="SUPFAM" id="SSF46894">
    <property type="entry name" value="C-terminal effector domain of the bipartite response regulators"/>
    <property type="match status" value="1"/>
</dbReference>
<dbReference type="PRINTS" id="PR00038">
    <property type="entry name" value="HTHLUXR"/>
</dbReference>
<keyword evidence="7" id="KW-1185">Reference proteome</keyword>
<evidence type="ECO:0000259" key="4">
    <source>
        <dbReference type="PROSITE" id="PS50043"/>
    </source>
</evidence>
<dbReference type="CDD" id="cd17535">
    <property type="entry name" value="REC_NarL-like"/>
    <property type="match status" value="1"/>
</dbReference>
<sequence length="204" mass="23007">MPRLNGIEVARVLRDQYPELRVIVLSTYFSRAFIINMIELGAGAYLPKNAVPEDVVRTIREVKGKGFSYDHHVMEVIRDNMIQKTKPKAHLEPGLDITTREQEIVQLICEEYTSPEIAKKLNISPRTVEGHRNNLLQKQGCRNVAGLVVFALQNQLVKVSPDAFWFEKILLSENRFIITANKGGASIIPCTGEMTILLNGYTAE</sequence>
<protein>
    <submittedName>
        <fullName evidence="6">DNA-binding response regulator</fullName>
    </submittedName>
</protein>
<dbReference type="SUPFAM" id="SSF52172">
    <property type="entry name" value="CheY-like"/>
    <property type="match status" value="1"/>
</dbReference>
<dbReference type="Gene3D" id="3.40.50.2300">
    <property type="match status" value="1"/>
</dbReference>
<organism evidence="6 7">
    <name type="scientific">Flavilitoribacter nigricans (strain ATCC 23147 / DSM 23189 / NBRC 102662 / NCIMB 1420 / SS-2)</name>
    <name type="common">Lewinella nigricans</name>
    <dbReference type="NCBI Taxonomy" id="1122177"/>
    <lineage>
        <taxon>Bacteria</taxon>
        <taxon>Pseudomonadati</taxon>
        <taxon>Bacteroidota</taxon>
        <taxon>Saprospiria</taxon>
        <taxon>Saprospirales</taxon>
        <taxon>Lewinellaceae</taxon>
        <taxon>Flavilitoribacter</taxon>
    </lineage>
</organism>
<evidence type="ECO:0000256" key="3">
    <source>
        <dbReference type="PROSITE-ProRule" id="PRU00169"/>
    </source>
</evidence>
<dbReference type="AlphaFoldDB" id="A0A2D0NGV7"/>
<comment type="caution">
    <text evidence="3">Lacks conserved residue(s) required for the propagation of feature annotation.</text>
</comment>
<feature type="domain" description="HTH luxR-type" evidence="4">
    <location>
        <begin position="90"/>
        <end position="155"/>
    </location>
</feature>
<dbReference type="Pfam" id="PF00196">
    <property type="entry name" value="GerE"/>
    <property type="match status" value="1"/>
</dbReference>
<dbReference type="EMBL" id="PDUD01000009">
    <property type="protein sequence ID" value="PHN07616.1"/>
    <property type="molecule type" value="Genomic_DNA"/>
</dbReference>
<dbReference type="InterPro" id="IPR016032">
    <property type="entry name" value="Sig_transdc_resp-reg_C-effctor"/>
</dbReference>
<dbReference type="InterPro" id="IPR058245">
    <property type="entry name" value="NreC/VraR/RcsB-like_REC"/>
</dbReference>
<dbReference type="GO" id="GO:0006355">
    <property type="term" value="P:regulation of DNA-templated transcription"/>
    <property type="evidence" value="ECO:0007669"/>
    <property type="project" value="InterPro"/>
</dbReference>
<dbReference type="GO" id="GO:0003677">
    <property type="term" value="F:DNA binding"/>
    <property type="evidence" value="ECO:0007669"/>
    <property type="project" value="UniProtKB-KW"/>
</dbReference>
<accession>A0A2D0NGV7</accession>
<evidence type="ECO:0000313" key="7">
    <source>
        <dbReference type="Proteomes" id="UP000223913"/>
    </source>
</evidence>
<dbReference type="InterPro" id="IPR000792">
    <property type="entry name" value="Tscrpt_reg_LuxR_C"/>
</dbReference>